<evidence type="ECO:0000256" key="1">
    <source>
        <dbReference type="SAM" id="MobiDB-lite"/>
    </source>
</evidence>
<keyword evidence="3" id="KW-1185">Reference proteome</keyword>
<accession>A0ABR2XVL4</accession>
<proteinExistence type="predicted"/>
<dbReference type="Proteomes" id="UP001465668">
    <property type="component" value="Unassembled WGS sequence"/>
</dbReference>
<feature type="compositionally biased region" description="Basic and acidic residues" evidence="1">
    <location>
        <begin position="128"/>
        <end position="143"/>
    </location>
</feature>
<feature type="region of interest" description="Disordered" evidence="1">
    <location>
        <begin position="213"/>
        <end position="259"/>
    </location>
</feature>
<protein>
    <submittedName>
        <fullName evidence="2">Uncharacterized protein</fullName>
    </submittedName>
</protein>
<dbReference type="EMBL" id="JARVKM010000019">
    <property type="protein sequence ID" value="KAK9777854.1"/>
    <property type="molecule type" value="Genomic_DNA"/>
</dbReference>
<reference evidence="2 3" key="1">
    <citation type="submission" date="2024-02" db="EMBL/GenBank/DDBJ databases">
        <title>First draft genome assembly of two strains of Seiridium cardinale.</title>
        <authorList>
            <person name="Emiliani G."/>
            <person name="Scali E."/>
        </authorList>
    </citation>
    <scope>NUCLEOTIDE SEQUENCE [LARGE SCALE GENOMIC DNA]</scope>
    <source>
        <strain evidence="2 3">BM-138-000479</strain>
    </source>
</reference>
<comment type="caution">
    <text evidence="2">The sequence shown here is derived from an EMBL/GenBank/DDBJ whole genome shotgun (WGS) entry which is preliminary data.</text>
</comment>
<organism evidence="2 3">
    <name type="scientific">Seiridium cardinale</name>
    <dbReference type="NCBI Taxonomy" id="138064"/>
    <lineage>
        <taxon>Eukaryota</taxon>
        <taxon>Fungi</taxon>
        <taxon>Dikarya</taxon>
        <taxon>Ascomycota</taxon>
        <taxon>Pezizomycotina</taxon>
        <taxon>Sordariomycetes</taxon>
        <taxon>Xylariomycetidae</taxon>
        <taxon>Amphisphaeriales</taxon>
        <taxon>Sporocadaceae</taxon>
        <taxon>Seiridium</taxon>
    </lineage>
</organism>
<evidence type="ECO:0000313" key="3">
    <source>
        <dbReference type="Proteomes" id="UP001465668"/>
    </source>
</evidence>
<feature type="region of interest" description="Disordered" evidence="1">
    <location>
        <begin position="128"/>
        <end position="189"/>
    </location>
</feature>
<gene>
    <name evidence="2" type="ORF">SCAR479_05537</name>
</gene>
<evidence type="ECO:0000313" key="2">
    <source>
        <dbReference type="EMBL" id="KAK9777854.1"/>
    </source>
</evidence>
<feature type="compositionally biased region" description="Polar residues" evidence="1">
    <location>
        <begin position="215"/>
        <end position="225"/>
    </location>
</feature>
<name>A0ABR2XVL4_9PEZI</name>
<sequence length="550" mass="61836">MSRASQPSFTADDFSQFWYDRAKKTDDDFGQFWVGCIKKVDDDAAKILKQIEDDFPGLMLLDSRAKAHHPNAEQTTSSSVLSVSINGDTSFEVEHIDNTRPVEWQQDLDASPSKVDLSYHFKKIGLDEHRPATAKGKGSDTKAIKTLTSLPEPPKRKRHLDTGSESENEQDNKNDRIIKVPGKRGRGYHDRLLSNLPEFQRQTVIIYHKGDPQNYYKNEGTNGAPSPSKGHKRRSVFVTTGRPRELAYQDPSSSRGHHHASTYTILEDIHTRLVAAQPANISSLDDRNMRAIVEALKEAEPEAPLLTSSIEQGNGHNQDPLIDTEQCFRSPDSYEAVHHAIPLKDDEHHSPRGMIQIIHSYNMTPEAKEYFRSKTKRQERPRLYFATGIYVEKDRMLKDYPEALHISAGDLNGHRFLSRGPPRDEKADGNSMAGEPRIGCAGIEPHSTPSASTIVDIRPAATATKSAEGCANIQPGDVMRDGVDLMYGQLYAMKHKDFLHLGESHRQWDYSALPLRVNTPRVIQKSPIGDVEIPDMFAAWTWAASEDKYH</sequence>